<dbReference type="RefSeq" id="WP_377967673.1">
    <property type="nucleotide sequence ID" value="NZ_JBHZOL010000101.1"/>
</dbReference>
<keyword evidence="2" id="KW-1185">Reference proteome</keyword>
<protein>
    <submittedName>
        <fullName evidence="1">Uncharacterized protein</fullName>
    </submittedName>
</protein>
<gene>
    <name evidence="1" type="ORF">ACFVKH_18065</name>
</gene>
<proteinExistence type="predicted"/>
<name>A0ABW6IIZ8_9CYAN</name>
<comment type="caution">
    <text evidence="1">The sequence shown here is derived from an EMBL/GenBank/DDBJ whole genome shotgun (WGS) entry which is preliminary data.</text>
</comment>
<dbReference type="Proteomes" id="UP001600165">
    <property type="component" value="Unassembled WGS sequence"/>
</dbReference>
<reference evidence="1 2" key="1">
    <citation type="submission" date="2024-10" db="EMBL/GenBank/DDBJ databases">
        <authorList>
            <person name="Ratan Roy A."/>
            <person name="Morales Sandoval P.H."/>
            <person name="De Los Santos Villalobos S."/>
            <person name="Chakraborty S."/>
            <person name="Mukherjee J."/>
        </authorList>
    </citation>
    <scope>NUCLEOTIDE SEQUENCE [LARGE SCALE GENOMIC DNA]</scope>
    <source>
        <strain evidence="1 2">S1</strain>
    </source>
</reference>
<sequence length="110" mass="13119">MKPPLSPSDYRRLELIDPPRVQLDPWRIKLYSGLKYLGAGCRSLVKWLQSTCWRSPDVEIWQVRDRDGRIWWHGHDPVSGRSIHAVTEAEIRCWLEQRWHLYPGSSRRID</sequence>
<evidence type="ECO:0000313" key="1">
    <source>
        <dbReference type="EMBL" id="MFE4108193.1"/>
    </source>
</evidence>
<dbReference type="EMBL" id="JBHZOL010000101">
    <property type="protein sequence ID" value="MFE4108193.1"/>
    <property type="molecule type" value="Genomic_DNA"/>
</dbReference>
<evidence type="ECO:0000313" key="2">
    <source>
        <dbReference type="Proteomes" id="UP001600165"/>
    </source>
</evidence>
<accession>A0ABW6IIZ8</accession>
<organism evidence="1 2">
    <name type="scientific">Almyronema epifaneia S1</name>
    <dbReference type="NCBI Taxonomy" id="2991925"/>
    <lineage>
        <taxon>Bacteria</taxon>
        <taxon>Bacillati</taxon>
        <taxon>Cyanobacteriota</taxon>
        <taxon>Cyanophyceae</taxon>
        <taxon>Nodosilineales</taxon>
        <taxon>Nodosilineaceae</taxon>
        <taxon>Almyronema</taxon>
        <taxon>Almyronema epifaneia</taxon>
    </lineage>
</organism>